<dbReference type="OrthoDB" id="75724at2759"/>
<proteinExistence type="predicted"/>
<evidence type="ECO:0000313" key="3">
    <source>
        <dbReference type="Proteomes" id="UP001153636"/>
    </source>
</evidence>
<dbReference type="PANTHER" id="PTHR10174:SF220">
    <property type="entry name" value="LD41874P"/>
    <property type="match status" value="1"/>
</dbReference>
<organism evidence="2 3">
    <name type="scientific">Psylliodes chrysocephalus</name>
    <dbReference type="NCBI Taxonomy" id="3402493"/>
    <lineage>
        <taxon>Eukaryota</taxon>
        <taxon>Metazoa</taxon>
        <taxon>Ecdysozoa</taxon>
        <taxon>Arthropoda</taxon>
        <taxon>Hexapoda</taxon>
        <taxon>Insecta</taxon>
        <taxon>Pterygota</taxon>
        <taxon>Neoptera</taxon>
        <taxon>Endopterygota</taxon>
        <taxon>Coleoptera</taxon>
        <taxon>Polyphaga</taxon>
        <taxon>Cucujiformia</taxon>
        <taxon>Chrysomeloidea</taxon>
        <taxon>Chrysomelidae</taxon>
        <taxon>Galerucinae</taxon>
        <taxon>Alticini</taxon>
        <taxon>Psylliodes</taxon>
    </lineage>
</organism>
<evidence type="ECO:0000313" key="2">
    <source>
        <dbReference type="EMBL" id="CAH1105862.1"/>
    </source>
</evidence>
<dbReference type="PROSITE" id="PS50191">
    <property type="entry name" value="CRAL_TRIO"/>
    <property type="match status" value="1"/>
</dbReference>
<dbReference type="Pfam" id="PF00650">
    <property type="entry name" value="CRAL_TRIO"/>
    <property type="match status" value="1"/>
</dbReference>
<dbReference type="Gene3D" id="1.20.5.1200">
    <property type="entry name" value="Alpha-tocopherol transfer"/>
    <property type="match status" value="1"/>
</dbReference>
<name>A0A9P0GDV6_9CUCU</name>
<dbReference type="Gene3D" id="1.10.8.20">
    <property type="entry name" value="N-terminal domain of phosphatidylinositol transfer protein sec14p"/>
    <property type="match status" value="1"/>
</dbReference>
<dbReference type="InterPro" id="IPR036273">
    <property type="entry name" value="CRAL/TRIO_N_dom_sf"/>
</dbReference>
<dbReference type="InterPro" id="IPR036865">
    <property type="entry name" value="CRAL-TRIO_dom_sf"/>
</dbReference>
<dbReference type="GO" id="GO:1902936">
    <property type="term" value="F:phosphatidylinositol bisphosphate binding"/>
    <property type="evidence" value="ECO:0007669"/>
    <property type="project" value="TreeGrafter"/>
</dbReference>
<sequence>MNVHLPVRTKTKKMAEVSYVPVTPLVAATMLSDMEKLPVIKLGDFTLQIELDDLSPEVEEIARKELRENPDTKKQAIVALRDLLKEEKDLRVPLDNDIWLTRFLRPCKFYPESACQLIKRYYAFKRKHADVYDGLLPSKEKNIFEQNILTVQPNRDQLGRRILIIELGKKWKTDKVCLDEVFKGAVLFLEAAMLEPETQVCGAVVIFDMDGLSLSQTTKFTPAFAKRIVDWLQDSVPLRIKNIHIVNQPYIFKMVFALFKPFLREKLRNRIIFHGTDRKSLHQHMDPKCLPECYGGSLDLPRIDGPQWYDLLVMCDKEYVAINSYGYNKKGEL</sequence>
<dbReference type="EMBL" id="OV651814">
    <property type="protein sequence ID" value="CAH1105862.1"/>
    <property type="molecule type" value="Genomic_DNA"/>
</dbReference>
<dbReference type="AlphaFoldDB" id="A0A9P0GDV6"/>
<dbReference type="Proteomes" id="UP001153636">
    <property type="component" value="Chromosome 2"/>
</dbReference>
<dbReference type="InterPro" id="IPR001251">
    <property type="entry name" value="CRAL-TRIO_dom"/>
</dbReference>
<feature type="domain" description="CRAL-TRIO" evidence="1">
    <location>
        <begin position="136"/>
        <end position="302"/>
    </location>
</feature>
<dbReference type="Gene3D" id="3.40.525.10">
    <property type="entry name" value="CRAL-TRIO lipid binding domain"/>
    <property type="match status" value="1"/>
</dbReference>
<dbReference type="PRINTS" id="PR00180">
    <property type="entry name" value="CRETINALDHBP"/>
</dbReference>
<keyword evidence="3" id="KW-1185">Reference proteome</keyword>
<accession>A0A9P0GDV6</accession>
<gene>
    <name evidence="2" type="ORF">PSYICH_LOCUS7329</name>
</gene>
<dbReference type="InterPro" id="IPR011074">
    <property type="entry name" value="CRAL/TRIO_N_dom"/>
</dbReference>
<dbReference type="SUPFAM" id="SSF46938">
    <property type="entry name" value="CRAL/TRIO N-terminal domain"/>
    <property type="match status" value="1"/>
</dbReference>
<evidence type="ECO:0000259" key="1">
    <source>
        <dbReference type="PROSITE" id="PS50191"/>
    </source>
</evidence>
<dbReference type="GO" id="GO:0016020">
    <property type="term" value="C:membrane"/>
    <property type="evidence" value="ECO:0007669"/>
    <property type="project" value="TreeGrafter"/>
</dbReference>
<dbReference type="SMART" id="SM00516">
    <property type="entry name" value="SEC14"/>
    <property type="match status" value="1"/>
</dbReference>
<dbReference type="SMART" id="SM01100">
    <property type="entry name" value="CRAL_TRIO_N"/>
    <property type="match status" value="1"/>
</dbReference>
<dbReference type="PANTHER" id="PTHR10174">
    <property type="entry name" value="ALPHA-TOCOPHEROL TRANSFER PROTEIN-RELATED"/>
    <property type="match status" value="1"/>
</dbReference>
<dbReference type="SUPFAM" id="SSF52087">
    <property type="entry name" value="CRAL/TRIO domain"/>
    <property type="match status" value="1"/>
</dbReference>
<protein>
    <recommendedName>
        <fullName evidence="1">CRAL-TRIO domain-containing protein</fullName>
    </recommendedName>
</protein>
<reference evidence="2" key="1">
    <citation type="submission" date="2022-01" db="EMBL/GenBank/DDBJ databases">
        <authorList>
            <person name="King R."/>
        </authorList>
    </citation>
    <scope>NUCLEOTIDE SEQUENCE</scope>
</reference>
<dbReference type="CDD" id="cd00170">
    <property type="entry name" value="SEC14"/>
    <property type="match status" value="1"/>
</dbReference>